<dbReference type="EMBL" id="JALJAT010000001">
    <property type="protein sequence ID" value="KAK4475481.1"/>
    <property type="molecule type" value="Genomic_DNA"/>
</dbReference>
<comment type="caution">
    <text evidence="4">The sequence shown here is derived from an EMBL/GenBank/DDBJ whole genome shotgun (WGS) entry which is preliminary data.</text>
</comment>
<reference evidence="4" key="2">
    <citation type="journal article" date="2023" name="Infect Dis Poverty">
        <title>Chromosome-scale genome of the human blood fluke Schistosoma mekongi and its implications for public health.</title>
        <authorList>
            <person name="Zhou M."/>
            <person name="Xu L."/>
            <person name="Xu D."/>
            <person name="Chen W."/>
            <person name="Khan J."/>
            <person name="Hu Y."/>
            <person name="Huang H."/>
            <person name="Wei H."/>
            <person name="Zhang Y."/>
            <person name="Chusongsang P."/>
            <person name="Tanasarnprasert K."/>
            <person name="Hu X."/>
            <person name="Limpanont Y."/>
            <person name="Lv Z."/>
        </authorList>
    </citation>
    <scope>NUCLEOTIDE SEQUENCE</scope>
    <source>
        <strain evidence="4">LV_2022a</strain>
    </source>
</reference>
<name>A0AAE2D8P7_SCHME</name>
<dbReference type="AlphaFoldDB" id="A0AAE2D8P7"/>
<dbReference type="Proteomes" id="UP001292079">
    <property type="component" value="Unassembled WGS sequence"/>
</dbReference>
<organism evidence="4 5">
    <name type="scientific">Schistosoma mekongi</name>
    <name type="common">Parasitic worm</name>
    <dbReference type="NCBI Taxonomy" id="38744"/>
    <lineage>
        <taxon>Eukaryota</taxon>
        <taxon>Metazoa</taxon>
        <taxon>Spiralia</taxon>
        <taxon>Lophotrochozoa</taxon>
        <taxon>Platyhelminthes</taxon>
        <taxon>Trematoda</taxon>
        <taxon>Digenea</taxon>
        <taxon>Strigeidida</taxon>
        <taxon>Schistosomatoidea</taxon>
        <taxon>Schistosomatidae</taxon>
        <taxon>Schistosoma</taxon>
    </lineage>
</organism>
<feature type="region of interest" description="Disordered" evidence="3">
    <location>
        <begin position="266"/>
        <end position="312"/>
    </location>
</feature>
<evidence type="ECO:0000256" key="3">
    <source>
        <dbReference type="SAM" id="MobiDB-lite"/>
    </source>
</evidence>
<protein>
    <recommendedName>
        <fullName evidence="6">Coiled-coil domain-containing protein</fullName>
    </recommendedName>
</protein>
<evidence type="ECO:0000256" key="2">
    <source>
        <dbReference type="SAM" id="Coils"/>
    </source>
</evidence>
<feature type="compositionally biased region" description="Basic residues" evidence="3">
    <location>
        <begin position="360"/>
        <end position="370"/>
    </location>
</feature>
<dbReference type="InterPro" id="IPR039902">
    <property type="entry name" value="CCDC148/CCDC112"/>
</dbReference>
<proteinExistence type="predicted"/>
<evidence type="ECO:0000313" key="5">
    <source>
        <dbReference type="Proteomes" id="UP001292079"/>
    </source>
</evidence>
<sequence>MKKESESENRINSSSDLRLLDYQSKKLFKQSNQLFNKLSLQHIEIKCILEYFQSLQSTLLIDGKKFYKKLLNCQTFIKLFNMKKLQIKNKQINYLSNVNELQELIKNIEEMLTEYKQEERMIAETLLQQEVELWQDCLNLEHQINFWQNNSNRMKNSQYQNRLQLNNLLTHLNTTNNSTTYNNNLPSEINEFQNFLDNHGGRTGGWSTDEHTKFLKHLKLYKIQYKNELNNHEKFINNHETNQNDKMNIHKQDNEVNNVTKDEEIEQQTNKNDDINEHTTTTTTTTNTNTTNTTNTNTNTKSDSSSSSSVVNNSTTTFHQVFANIIMTKTPEEVAEHEKWWKEFQRLENAKRDVIQKWSKERRRKEHQKKNNLDDDDDNDTVEIKHKSYTKQQQLTMNQLEARKIELELWRQQRQEMKKQEEELKKQTEIQLKHAQLEMKRKRQEKIQQKISLYKQEKMAEKLATLQSLALQKKMEQLNRQAEINKAASRIQQRTVNQLNQLSARKRAKEQTEIPRQELLERISIQTNIHVTRDAKRLCQLTKGWQLRLAQPKNEILVNQGLDLSVNTGRMIPQWRRNM</sequence>
<dbReference type="PANTHER" id="PTHR21549:SF0">
    <property type="entry name" value="COILED-COIL DOMAIN-CONTAINING PROTEIN 112"/>
    <property type="match status" value="1"/>
</dbReference>
<accession>A0AAE2D8P7</accession>
<keyword evidence="5" id="KW-1185">Reference proteome</keyword>
<dbReference type="PANTHER" id="PTHR21549">
    <property type="entry name" value="MUTATED IN BLADDER CANCER 1"/>
    <property type="match status" value="1"/>
</dbReference>
<evidence type="ECO:0008006" key="6">
    <source>
        <dbReference type="Google" id="ProtNLM"/>
    </source>
</evidence>
<feature type="compositionally biased region" description="Low complexity" evidence="3">
    <location>
        <begin position="279"/>
        <end position="312"/>
    </location>
</feature>
<feature type="coiled-coil region" evidence="2">
    <location>
        <begin position="400"/>
        <end position="457"/>
    </location>
</feature>
<reference evidence="4" key="1">
    <citation type="submission" date="2022-04" db="EMBL/GenBank/DDBJ databases">
        <authorList>
            <person name="Xu L."/>
            <person name="Lv Z."/>
        </authorList>
    </citation>
    <scope>NUCLEOTIDE SEQUENCE</scope>
    <source>
        <strain evidence="4">LV_2022a</strain>
    </source>
</reference>
<feature type="region of interest" description="Disordered" evidence="3">
    <location>
        <begin position="359"/>
        <end position="381"/>
    </location>
</feature>
<evidence type="ECO:0000256" key="1">
    <source>
        <dbReference type="ARBA" id="ARBA00023054"/>
    </source>
</evidence>
<gene>
    <name evidence="4" type="ORF">MN116_002531</name>
</gene>
<evidence type="ECO:0000313" key="4">
    <source>
        <dbReference type="EMBL" id="KAK4475481.1"/>
    </source>
</evidence>
<keyword evidence="1 2" id="KW-0175">Coiled coil</keyword>
<feature type="coiled-coil region" evidence="2">
    <location>
        <begin position="98"/>
        <end position="128"/>
    </location>
</feature>